<reference evidence="1 2" key="1">
    <citation type="submission" date="2019-02" db="EMBL/GenBank/DDBJ databases">
        <title>Deep-cultivation of Planctomycetes and their phenomic and genomic characterization uncovers novel biology.</title>
        <authorList>
            <person name="Wiegand S."/>
            <person name="Jogler M."/>
            <person name="Boedeker C."/>
            <person name="Pinto D."/>
            <person name="Vollmers J."/>
            <person name="Rivas-Marin E."/>
            <person name="Kohn T."/>
            <person name="Peeters S.H."/>
            <person name="Heuer A."/>
            <person name="Rast P."/>
            <person name="Oberbeckmann S."/>
            <person name="Bunk B."/>
            <person name="Jeske O."/>
            <person name="Meyerdierks A."/>
            <person name="Storesund J.E."/>
            <person name="Kallscheuer N."/>
            <person name="Luecker S."/>
            <person name="Lage O.M."/>
            <person name="Pohl T."/>
            <person name="Merkel B.J."/>
            <person name="Hornburger P."/>
            <person name="Mueller R.-W."/>
            <person name="Bruemmer F."/>
            <person name="Labrenz M."/>
            <person name="Spormann A.M."/>
            <person name="Op Den Camp H."/>
            <person name="Overmann J."/>
            <person name="Amann R."/>
            <person name="Jetten M.S.M."/>
            <person name="Mascher T."/>
            <person name="Medema M.H."/>
            <person name="Devos D.P."/>
            <person name="Kaster A.-K."/>
            <person name="Ovreas L."/>
            <person name="Rohde M."/>
            <person name="Galperin M.Y."/>
            <person name="Jogler C."/>
        </authorList>
    </citation>
    <scope>NUCLEOTIDE SEQUENCE [LARGE SCALE GENOMIC DNA]</scope>
    <source>
        <strain evidence="1 2">Pla52o</strain>
    </source>
</reference>
<evidence type="ECO:0000313" key="1">
    <source>
        <dbReference type="EMBL" id="TWU21203.1"/>
    </source>
</evidence>
<dbReference type="AlphaFoldDB" id="A0A5C6C920"/>
<keyword evidence="2" id="KW-1185">Reference proteome</keyword>
<evidence type="ECO:0000313" key="2">
    <source>
        <dbReference type="Proteomes" id="UP000316304"/>
    </source>
</evidence>
<organism evidence="1 2">
    <name type="scientific">Novipirellula galeiformis</name>
    <dbReference type="NCBI Taxonomy" id="2528004"/>
    <lineage>
        <taxon>Bacteria</taxon>
        <taxon>Pseudomonadati</taxon>
        <taxon>Planctomycetota</taxon>
        <taxon>Planctomycetia</taxon>
        <taxon>Pirellulales</taxon>
        <taxon>Pirellulaceae</taxon>
        <taxon>Novipirellula</taxon>
    </lineage>
</organism>
<gene>
    <name evidence="1" type="ORF">Pla52o_42370</name>
</gene>
<sequence length="115" mass="12761">MTTETSQTEIAVTAATPLERRWRCSQNEILIERLAENEFAVFSASYWDSYLMNAIDVAVLRFLMQRAGQASGEGELGKMVAAEVELAYDATFQNYIAEALSQMALVGLIDQESPC</sequence>
<evidence type="ECO:0008006" key="3">
    <source>
        <dbReference type="Google" id="ProtNLM"/>
    </source>
</evidence>
<proteinExistence type="predicted"/>
<protein>
    <recommendedName>
        <fullName evidence="3">Coenzyme PQQ synthesis protein D (PqqD)</fullName>
    </recommendedName>
</protein>
<comment type="caution">
    <text evidence="1">The sequence shown here is derived from an EMBL/GenBank/DDBJ whole genome shotgun (WGS) entry which is preliminary data.</text>
</comment>
<name>A0A5C6C920_9BACT</name>
<accession>A0A5C6C920</accession>
<dbReference type="EMBL" id="SJPT01000007">
    <property type="protein sequence ID" value="TWU21203.1"/>
    <property type="molecule type" value="Genomic_DNA"/>
</dbReference>
<dbReference type="RefSeq" id="WP_146596294.1">
    <property type="nucleotide sequence ID" value="NZ_SJPT01000007.1"/>
</dbReference>
<dbReference type="Proteomes" id="UP000316304">
    <property type="component" value="Unassembled WGS sequence"/>
</dbReference>